<evidence type="ECO:0000256" key="7">
    <source>
        <dbReference type="ARBA" id="ARBA00022723"/>
    </source>
</evidence>
<keyword evidence="11" id="KW-0503">Monooxygenase</keyword>
<evidence type="ECO:0000256" key="10">
    <source>
        <dbReference type="ARBA" id="ARBA00023004"/>
    </source>
</evidence>
<protein>
    <submittedName>
        <fullName evidence="15">Cytochrome P450</fullName>
    </submittedName>
</protein>
<evidence type="ECO:0000256" key="12">
    <source>
        <dbReference type="ARBA" id="ARBA00023136"/>
    </source>
</evidence>
<evidence type="ECO:0000313" key="15">
    <source>
        <dbReference type="EMBL" id="KAJ3834327.1"/>
    </source>
</evidence>
<keyword evidence="12 14" id="KW-0472">Membrane</keyword>
<dbReference type="EMBL" id="MU806548">
    <property type="protein sequence ID" value="KAJ3834327.1"/>
    <property type="molecule type" value="Genomic_DNA"/>
</dbReference>
<comment type="subcellular location">
    <subcellularLocation>
        <location evidence="2">Membrane</location>
    </subcellularLocation>
</comment>
<gene>
    <name evidence="15" type="ORF">F5878DRAFT_630809</name>
</gene>
<dbReference type="GO" id="GO:0020037">
    <property type="term" value="F:heme binding"/>
    <property type="evidence" value="ECO:0007669"/>
    <property type="project" value="InterPro"/>
</dbReference>
<dbReference type="GO" id="GO:0004497">
    <property type="term" value="F:monooxygenase activity"/>
    <property type="evidence" value="ECO:0007669"/>
    <property type="project" value="UniProtKB-KW"/>
</dbReference>
<dbReference type="PRINTS" id="PR00465">
    <property type="entry name" value="EP450IV"/>
</dbReference>
<comment type="cofactor">
    <cofactor evidence="1 13">
        <name>heme</name>
        <dbReference type="ChEBI" id="CHEBI:30413"/>
    </cofactor>
</comment>
<keyword evidence="7 13" id="KW-0479">Metal-binding</keyword>
<keyword evidence="10 13" id="KW-0408">Iron</keyword>
<dbReference type="InterPro" id="IPR002403">
    <property type="entry name" value="Cyt_P450_E_grp-IV"/>
</dbReference>
<comment type="caution">
    <text evidence="15">The sequence shown here is derived from an EMBL/GenBank/DDBJ whole genome shotgun (WGS) entry which is preliminary data.</text>
</comment>
<evidence type="ECO:0000256" key="1">
    <source>
        <dbReference type="ARBA" id="ARBA00001971"/>
    </source>
</evidence>
<dbReference type="InterPro" id="IPR001128">
    <property type="entry name" value="Cyt_P450"/>
</dbReference>
<keyword evidence="16" id="KW-1185">Reference proteome</keyword>
<evidence type="ECO:0000256" key="3">
    <source>
        <dbReference type="ARBA" id="ARBA00004721"/>
    </source>
</evidence>
<keyword evidence="5 13" id="KW-0349">Heme</keyword>
<keyword evidence="9" id="KW-0560">Oxidoreductase</keyword>
<evidence type="ECO:0000256" key="6">
    <source>
        <dbReference type="ARBA" id="ARBA00022692"/>
    </source>
</evidence>
<dbReference type="GO" id="GO:0016705">
    <property type="term" value="F:oxidoreductase activity, acting on paired donors, with incorporation or reduction of molecular oxygen"/>
    <property type="evidence" value="ECO:0007669"/>
    <property type="project" value="InterPro"/>
</dbReference>
<evidence type="ECO:0000256" key="4">
    <source>
        <dbReference type="ARBA" id="ARBA00010617"/>
    </source>
</evidence>
<evidence type="ECO:0000256" key="14">
    <source>
        <dbReference type="SAM" id="Phobius"/>
    </source>
</evidence>
<evidence type="ECO:0000256" key="9">
    <source>
        <dbReference type="ARBA" id="ARBA00023002"/>
    </source>
</evidence>
<dbReference type="SUPFAM" id="SSF48264">
    <property type="entry name" value="Cytochrome P450"/>
    <property type="match status" value="1"/>
</dbReference>
<organism evidence="15 16">
    <name type="scientific">Lentinula raphanica</name>
    <dbReference type="NCBI Taxonomy" id="153919"/>
    <lineage>
        <taxon>Eukaryota</taxon>
        <taxon>Fungi</taxon>
        <taxon>Dikarya</taxon>
        <taxon>Basidiomycota</taxon>
        <taxon>Agaricomycotina</taxon>
        <taxon>Agaricomycetes</taxon>
        <taxon>Agaricomycetidae</taxon>
        <taxon>Agaricales</taxon>
        <taxon>Marasmiineae</taxon>
        <taxon>Omphalotaceae</taxon>
        <taxon>Lentinula</taxon>
    </lineage>
</organism>
<evidence type="ECO:0000256" key="5">
    <source>
        <dbReference type="ARBA" id="ARBA00022617"/>
    </source>
</evidence>
<keyword evidence="8 14" id="KW-1133">Transmembrane helix</keyword>
<dbReference type="Pfam" id="PF00067">
    <property type="entry name" value="p450"/>
    <property type="match status" value="1"/>
</dbReference>
<comment type="similarity">
    <text evidence="4">Belongs to the cytochrome P450 family.</text>
</comment>
<evidence type="ECO:0000256" key="11">
    <source>
        <dbReference type="ARBA" id="ARBA00023033"/>
    </source>
</evidence>
<name>A0AA38U8G3_9AGAR</name>
<dbReference type="Proteomes" id="UP001163846">
    <property type="component" value="Unassembled WGS sequence"/>
</dbReference>
<evidence type="ECO:0000256" key="8">
    <source>
        <dbReference type="ARBA" id="ARBA00022989"/>
    </source>
</evidence>
<dbReference type="AlphaFoldDB" id="A0AA38U8G3"/>
<reference evidence="15" key="1">
    <citation type="submission" date="2022-08" db="EMBL/GenBank/DDBJ databases">
        <authorList>
            <consortium name="DOE Joint Genome Institute"/>
            <person name="Min B."/>
            <person name="Riley R."/>
            <person name="Sierra-Patev S."/>
            <person name="Naranjo-Ortiz M."/>
            <person name="Looney B."/>
            <person name="Konkel Z."/>
            <person name="Slot J.C."/>
            <person name="Sakamoto Y."/>
            <person name="Steenwyk J.L."/>
            <person name="Rokas A."/>
            <person name="Carro J."/>
            <person name="Camarero S."/>
            <person name="Ferreira P."/>
            <person name="Molpeceres G."/>
            <person name="Ruiz-Duenas F.J."/>
            <person name="Serrano A."/>
            <person name="Henrissat B."/>
            <person name="Drula E."/>
            <person name="Hughes K.W."/>
            <person name="Mata J.L."/>
            <person name="Ishikawa N.K."/>
            <person name="Vargas-Isla R."/>
            <person name="Ushijima S."/>
            <person name="Smith C.A."/>
            <person name="Ahrendt S."/>
            <person name="Andreopoulos W."/>
            <person name="He G."/>
            <person name="Labutti K."/>
            <person name="Lipzen A."/>
            <person name="Ng V."/>
            <person name="Sandor L."/>
            <person name="Barry K."/>
            <person name="Martinez A.T."/>
            <person name="Xiao Y."/>
            <person name="Gibbons J.G."/>
            <person name="Terashima K."/>
            <person name="Hibbett D.S."/>
            <person name="Grigoriev I.V."/>
        </authorList>
    </citation>
    <scope>NUCLEOTIDE SEQUENCE</scope>
    <source>
        <strain evidence="15">TFB9207</strain>
    </source>
</reference>
<accession>A0AA38U8G3</accession>
<feature type="binding site" description="axial binding residue" evidence="13">
    <location>
        <position position="484"/>
    </location>
    <ligand>
        <name>heme</name>
        <dbReference type="ChEBI" id="CHEBI:30413"/>
    </ligand>
    <ligandPart>
        <name>Fe</name>
        <dbReference type="ChEBI" id="CHEBI:18248"/>
    </ligandPart>
</feature>
<dbReference type="Gene3D" id="1.10.630.10">
    <property type="entry name" value="Cytochrome P450"/>
    <property type="match status" value="1"/>
</dbReference>
<dbReference type="GO" id="GO:0016020">
    <property type="term" value="C:membrane"/>
    <property type="evidence" value="ECO:0007669"/>
    <property type="project" value="UniProtKB-SubCell"/>
</dbReference>
<dbReference type="InterPro" id="IPR050121">
    <property type="entry name" value="Cytochrome_P450_monoxygenase"/>
</dbReference>
<keyword evidence="6 14" id="KW-0812">Transmembrane</keyword>
<dbReference type="PRINTS" id="PR00385">
    <property type="entry name" value="P450"/>
</dbReference>
<proteinExistence type="inferred from homology"/>
<evidence type="ECO:0000256" key="2">
    <source>
        <dbReference type="ARBA" id="ARBA00004370"/>
    </source>
</evidence>
<sequence>MQYLPKLVAPVLIGIVAYFLLKIAQWLHSRLTSSLPLPGPPSPGWLFGHQKEIWSNTTSLGEPNSTDGWHEQYGSTFKAGGFFGGYRIYTKDIKAVQHIIRNSDTYHKPPVMRNLLNMILRDGTGIIVAEGAQHKLQRKIMNPAFGNPQIRDFTKTFFEQIYKLRDIWKAQIGTKDVGEVDAVQWLSKATVDIIGLTGFNYHLNALNDGQKNELNEAFGILFHSGAWDSPWMPLIAALPQTIQDNIKRIALALGLNATMKSSIDCIQRSCRQLLMENKAHLAATGEKDVGLGSRDLLSLLLKANMSSETPAEERMCDADVMAQIPTFLIAGNDTTSLAATWGLLELCLHEDMQIKLREEIFSLPTETPSMDELNGLPFLDMFVRETLRLHSPITIINRVAIQDDIIPLANPFTDCEGIVHDEIHVRKGQIISLTSHQVNTDKSSWGPHAQEFRPNRWLHLPESVRAIPGSYSNMMTFGGGPNGCVGWRFTSIELKVFMFVLLRSFHFELAVPKDELLVLRMASIWQRPSLKVEPLQTRLPLVIRSL</sequence>
<dbReference type="GO" id="GO:0005506">
    <property type="term" value="F:iron ion binding"/>
    <property type="evidence" value="ECO:0007669"/>
    <property type="project" value="InterPro"/>
</dbReference>
<comment type="pathway">
    <text evidence="3">Secondary metabolite biosynthesis; terpenoid biosynthesis.</text>
</comment>
<evidence type="ECO:0000256" key="13">
    <source>
        <dbReference type="PIRSR" id="PIRSR602403-1"/>
    </source>
</evidence>
<dbReference type="PANTHER" id="PTHR24305:SF166">
    <property type="entry name" value="CYTOCHROME P450 12A4, MITOCHONDRIAL-RELATED"/>
    <property type="match status" value="1"/>
</dbReference>
<evidence type="ECO:0000313" key="16">
    <source>
        <dbReference type="Proteomes" id="UP001163846"/>
    </source>
</evidence>
<feature type="transmembrane region" description="Helical" evidence="14">
    <location>
        <begin position="7"/>
        <end position="27"/>
    </location>
</feature>
<dbReference type="PANTHER" id="PTHR24305">
    <property type="entry name" value="CYTOCHROME P450"/>
    <property type="match status" value="1"/>
</dbReference>
<dbReference type="InterPro" id="IPR036396">
    <property type="entry name" value="Cyt_P450_sf"/>
</dbReference>